<dbReference type="GO" id="GO:0016226">
    <property type="term" value="P:iron-sulfur cluster assembly"/>
    <property type="evidence" value="ECO:0007669"/>
    <property type="project" value="InterPro"/>
</dbReference>
<dbReference type="AlphaFoldDB" id="A0A1F5UYU5"/>
<dbReference type="Gene3D" id="3.40.50.300">
    <property type="entry name" value="P-loop containing nucleotide triphosphate hydrolases"/>
    <property type="match status" value="1"/>
</dbReference>
<dbReference type="GO" id="GO:0005524">
    <property type="term" value="F:ATP binding"/>
    <property type="evidence" value="ECO:0007669"/>
    <property type="project" value="UniProtKB-KW"/>
</dbReference>
<name>A0A1F5UYU5_FRAXR</name>
<protein>
    <submittedName>
        <fullName evidence="3">ATP-binding protein</fullName>
    </submittedName>
</protein>
<dbReference type="PANTHER" id="PTHR42961:SF2">
    <property type="entry name" value="IRON-SULFUR PROTEIN NUBPL"/>
    <property type="match status" value="1"/>
</dbReference>
<evidence type="ECO:0000256" key="1">
    <source>
        <dbReference type="ARBA" id="ARBA00022741"/>
    </source>
</evidence>
<comment type="caution">
    <text evidence="3">The sequence shown here is derived from an EMBL/GenBank/DDBJ whole genome shotgun (WGS) entry which is preliminary data.</text>
</comment>
<dbReference type="Pfam" id="PF10609">
    <property type="entry name" value="ParA"/>
    <property type="match status" value="1"/>
</dbReference>
<dbReference type="InterPro" id="IPR044304">
    <property type="entry name" value="NUBPL-like"/>
</dbReference>
<dbReference type="InterPro" id="IPR027417">
    <property type="entry name" value="P-loop_NTPase"/>
</dbReference>
<evidence type="ECO:0000313" key="3">
    <source>
        <dbReference type="EMBL" id="OGF56342.1"/>
    </source>
</evidence>
<dbReference type="GO" id="GO:0051539">
    <property type="term" value="F:4 iron, 4 sulfur cluster binding"/>
    <property type="evidence" value="ECO:0007669"/>
    <property type="project" value="TreeGrafter"/>
</dbReference>
<dbReference type="Proteomes" id="UP000179157">
    <property type="component" value="Unassembled WGS sequence"/>
</dbReference>
<proteinExistence type="predicted"/>
<evidence type="ECO:0000256" key="2">
    <source>
        <dbReference type="ARBA" id="ARBA00022840"/>
    </source>
</evidence>
<sequence>MDPRPEIIARRLAKIKTIIAVAGGKGGVGKSTVATILALILREQFHRVGLLDLDFYGPSAHVILWIPGGAQPREEKGIIPPEVHGLQFMSLVYYSGGRPSPLRGPDVSNAFIELLAITRWDDLDFLIVDMPPGLGDTTLDAIRWLTKARFLVVSTPSRVSLETVKKLLALLTELGAPIIGIIENMRRDGDPLSQDHLGAFKVPLLGGLPFDPELERSLGNPGQLMGTALAQALNRIVLEAKIE</sequence>
<organism evidence="3 4">
    <name type="scientific">Fraserbacteria sp. (strain RBG_16_55_9)</name>
    <dbReference type="NCBI Taxonomy" id="1817864"/>
    <lineage>
        <taxon>Bacteria</taxon>
        <taxon>Candidatus Fraseribacteriota</taxon>
    </lineage>
</organism>
<dbReference type="SUPFAM" id="SSF52540">
    <property type="entry name" value="P-loop containing nucleoside triphosphate hydrolases"/>
    <property type="match status" value="1"/>
</dbReference>
<accession>A0A1F5UYU5</accession>
<gene>
    <name evidence="3" type="ORF">A2Z21_05920</name>
</gene>
<keyword evidence="2 3" id="KW-0067">ATP-binding</keyword>
<keyword evidence="1" id="KW-0547">Nucleotide-binding</keyword>
<dbReference type="PANTHER" id="PTHR42961">
    <property type="entry name" value="IRON-SULFUR PROTEIN NUBPL"/>
    <property type="match status" value="1"/>
</dbReference>
<evidence type="ECO:0000313" key="4">
    <source>
        <dbReference type="Proteomes" id="UP000179157"/>
    </source>
</evidence>
<dbReference type="InterPro" id="IPR033756">
    <property type="entry name" value="YlxH/NBP35"/>
</dbReference>
<dbReference type="STRING" id="1817864.A2Z21_05920"/>
<reference evidence="3 4" key="1">
    <citation type="journal article" date="2016" name="Nat. Commun.">
        <title>Thousands of microbial genomes shed light on interconnected biogeochemical processes in an aquifer system.</title>
        <authorList>
            <person name="Anantharaman K."/>
            <person name="Brown C.T."/>
            <person name="Hug L.A."/>
            <person name="Sharon I."/>
            <person name="Castelle C.J."/>
            <person name="Probst A.J."/>
            <person name="Thomas B.C."/>
            <person name="Singh A."/>
            <person name="Wilkins M.J."/>
            <person name="Karaoz U."/>
            <person name="Brodie E.L."/>
            <person name="Williams K.H."/>
            <person name="Hubbard S.S."/>
            <person name="Banfield J.F."/>
        </authorList>
    </citation>
    <scope>NUCLEOTIDE SEQUENCE [LARGE SCALE GENOMIC DNA]</scope>
    <source>
        <strain evidence="4">RBG_16_55_9</strain>
    </source>
</reference>
<dbReference type="EMBL" id="MFGX01000037">
    <property type="protein sequence ID" value="OGF56342.1"/>
    <property type="molecule type" value="Genomic_DNA"/>
</dbReference>